<dbReference type="OMA" id="CSIICAN"/>
<dbReference type="Proteomes" id="UP000029120">
    <property type="component" value="Chromosome 2"/>
</dbReference>
<feature type="domain" description="KIB1-4 beta-propeller" evidence="1">
    <location>
        <begin position="91"/>
        <end position="338"/>
    </location>
</feature>
<proteinExistence type="predicted"/>
<gene>
    <name evidence="2" type="ordered locus">AALP_Aa2g225500</name>
</gene>
<dbReference type="Pfam" id="PF03478">
    <property type="entry name" value="Beta-prop_KIB1-4"/>
    <property type="match status" value="1"/>
</dbReference>
<dbReference type="PANTHER" id="PTHR31681:SF79">
    <property type="entry name" value="DUF295 DOMAIN-CONTAINING PROTEIN"/>
    <property type="match status" value="1"/>
</dbReference>
<dbReference type="Gramene" id="KFK42209">
    <property type="protein sequence ID" value="KFK42209"/>
    <property type="gene ID" value="AALP_AA2G225500"/>
</dbReference>
<dbReference type="OrthoDB" id="1037153at2759"/>
<keyword evidence="3" id="KW-1185">Reference proteome</keyword>
<reference evidence="3" key="1">
    <citation type="journal article" date="2015" name="Nat. Plants">
        <title>Genome expansion of Arabis alpina linked with retrotransposition and reduced symmetric DNA methylation.</title>
        <authorList>
            <person name="Willing E.M."/>
            <person name="Rawat V."/>
            <person name="Mandakova T."/>
            <person name="Maumus F."/>
            <person name="James G.V."/>
            <person name="Nordstroem K.J."/>
            <person name="Becker C."/>
            <person name="Warthmann N."/>
            <person name="Chica C."/>
            <person name="Szarzynska B."/>
            <person name="Zytnicki M."/>
            <person name="Albani M.C."/>
            <person name="Kiefer C."/>
            <person name="Bergonzi S."/>
            <person name="Castaings L."/>
            <person name="Mateos J.L."/>
            <person name="Berns M.C."/>
            <person name="Bujdoso N."/>
            <person name="Piofczyk T."/>
            <person name="de Lorenzo L."/>
            <person name="Barrero-Sicilia C."/>
            <person name="Mateos I."/>
            <person name="Piednoel M."/>
            <person name="Hagmann J."/>
            <person name="Chen-Min-Tao R."/>
            <person name="Iglesias-Fernandez R."/>
            <person name="Schuster S.C."/>
            <person name="Alonso-Blanco C."/>
            <person name="Roudier F."/>
            <person name="Carbonero P."/>
            <person name="Paz-Ares J."/>
            <person name="Davis S.J."/>
            <person name="Pecinka A."/>
            <person name="Quesneville H."/>
            <person name="Colot V."/>
            <person name="Lysak M.A."/>
            <person name="Weigel D."/>
            <person name="Coupland G."/>
            <person name="Schneeberger K."/>
        </authorList>
    </citation>
    <scope>NUCLEOTIDE SEQUENCE [LARGE SCALE GENOMIC DNA]</scope>
    <source>
        <strain evidence="3">cv. Pajares</strain>
    </source>
</reference>
<accession>A0A087HJA7</accession>
<evidence type="ECO:0000313" key="2">
    <source>
        <dbReference type="EMBL" id="KFK42209.1"/>
    </source>
</evidence>
<protein>
    <recommendedName>
        <fullName evidence="1">KIB1-4 beta-propeller domain-containing protein</fullName>
    </recommendedName>
</protein>
<dbReference type="InterPro" id="IPR005174">
    <property type="entry name" value="KIB1-4_b-propeller"/>
</dbReference>
<dbReference type="EMBL" id="CM002870">
    <property type="protein sequence ID" value="KFK42209.1"/>
    <property type="molecule type" value="Genomic_DNA"/>
</dbReference>
<dbReference type="AlphaFoldDB" id="A0A087HJA7"/>
<sequence>MSLLLLRRLLRPSCSSLVRSSFLGRGLGLVYSNGFSSASSSSQSPPCYVWCGSICEADLRNIRIRKVTEPKSFPLEKMVHRDLLNEDTIITIGSCHGWVGTMKEDGILLLQDDLNPFASYSHPKRIPLPPLVTLPGCQTKMVTNVSMSSSSPEDEDCVVAVKFLGPQLSFCRPGQSNPEWTNIRIKNQCFHSSRVMFSEKDKMFCLPGSGGYLIGSWDLKDPKDKAKIQRLRFQNLPELTKTKCELLHSCSTSEHLVESRPTGETFLLKWYRKATPNGSLKLKMKTRALMVFKLDHEGNAVYTQDIGDLSIFLSKSEPFCVPATSFHGLSYSSVEFMDADECGFVCLDGSSSSIHSSTMTFSAPYYIPPQNI</sequence>
<evidence type="ECO:0000313" key="3">
    <source>
        <dbReference type="Proteomes" id="UP000029120"/>
    </source>
</evidence>
<evidence type="ECO:0000259" key="1">
    <source>
        <dbReference type="Pfam" id="PF03478"/>
    </source>
</evidence>
<name>A0A087HJA7_ARAAL</name>
<dbReference type="PANTHER" id="PTHR31681">
    <property type="entry name" value="C2H2-LIKE ZINC FINGER PROTEIN"/>
    <property type="match status" value="1"/>
</dbReference>
<organism evidence="2 3">
    <name type="scientific">Arabis alpina</name>
    <name type="common">Alpine rock-cress</name>
    <dbReference type="NCBI Taxonomy" id="50452"/>
    <lineage>
        <taxon>Eukaryota</taxon>
        <taxon>Viridiplantae</taxon>
        <taxon>Streptophyta</taxon>
        <taxon>Embryophyta</taxon>
        <taxon>Tracheophyta</taxon>
        <taxon>Spermatophyta</taxon>
        <taxon>Magnoliopsida</taxon>
        <taxon>eudicotyledons</taxon>
        <taxon>Gunneridae</taxon>
        <taxon>Pentapetalae</taxon>
        <taxon>rosids</taxon>
        <taxon>malvids</taxon>
        <taxon>Brassicales</taxon>
        <taxon>Brassicaceae</taxon>
        <taxon>Arabideae</taxon>
        <taxon>Arabis</taxon>
    </lineage>
</organism>